<gene>
    <name evidence="2" type="ORF">N7452_007675</name>
</gene>
<dbReference type="AlphaFoldDB" id="A0A9W9QFY6"/>
<organism evidence="2 3">
    <name type="scientific">Penicillium brevicompactum</name>
    <dbReference type="NCBI Taxonomy" id="5074"/>
    <lineage>
        <taxon>Eukaryota</taxon>
        <taxon>Fungi</taxon>
        <taxon>Dikarya</taxon>
        <taxon>Ascomycota</taxon>
        <taxon>Pezizomycotina</taxon>
        <taxon>Eurotiomycetes</taxon>
        <taxon>Eurotiomycetidae</taxon>
        <taxon>Eurotiales</taxon>
        <taxon>Aspergillaceae</taxon>
        <taxon>Penicillium</taxon>
    </lineage>
</organism>
<feature type="region of interest" description="Disordered" evidence="1">
    <location>
        <begin position="137"/>
        <end position="179"/>
    </location>
</feature>
<reference evidence="2" key="1">
    <citation type="submission" date="2022-12" db="EMBL/GenBank/DDBJ databases">
        <authorList>
            <person name="Petersen C."/>
        </authorList>
    </citation>
    <scope>NUCLEOTIDE SEQUENCE</scope>
    <source>
        <strain evidence="2">IBT 35673</strain>
    </source>
</reference>
<comment type="caution">
    <text evidence="2">The sequence shown here is derived from an EMBL/GenBank/DDBJ whole genome shotgun (WGS) entry which is preliminary data.</text>
</comment>
<sequence length="191" mass="21859">MASSSSSYPVHSTKASHGPQDLSEDIKYNENSRHQNFDTFGLCRLPCSLDTPLHEFKSLHNGEVPAKFPRTVREFRALDLETLDELAEALDQKVVNERTRKYPIKSKTLFGQDEDHKMKLFLFGSFIGLDGPVLNPPPSHFKEPSRHQIPSQKAPIPAQWRSDVYNPSLDPAPKKERPRWNWLCGGRHNEE</sequence>
<evidence type="ECO:0000313" key="2">
    <source>
        <dbReference type="EMBL" id="KAJ5335272.1"/>
    </source>
</evidence>
<evidence type="ECO:0000256" key="1">
    <source>
        <dbReference type="SAM" id="MobiDB-lite"/>
    </source>
</evidence>
<evidence type="ECO:0000313" key="3">
    <source>
        <dbReference type="Proteomes" id="UP001147695"/>
    </source>
</evidence>
<accession>A0A9W9QFY6</accession>
<reference evidence="2" key="2">
    <citation type="journal article" date="2023" name="IMA Fungus">
        <title>Comparative genomic study of the Penicillium genus elucidates a diverse pangenome and 15 lateral gene transfer events.</title>
        <authorList>
            <person name="Petersen C."/>
            <person name="Sorensen T."/>
            <person name="Nielsen M.R."/>
            <person name="Sondergaard T.E."/>
            <person name="Sorensen J.L."/>
            <person name="Fitzpatrick D.A."/>
            <person name="Frisvad J.C."/>
            <person name="Nielsen K.L."/>
        </authorList>
    </citation>
    <scope>NUCLEOTIDE SEQUENCE</scope>
    <source>
        <strain evidence="2">IBT 35673</strain>
    </source>
</reference>
<dbReference type="EMBL" id="JAPZBQ010000004">
    <property type="protein sequence ID" value="KAJ5335272.1"/>
    <property type="molecule type" value="Genomic_DNA"/>
</dbReference>
<proteinExistence type="predicted"/>
<dbReference type="Proteomes" id="UP001147695">
    <property type="component" value="Unassembled WGS sequence"/>
</dbReference>
<name>A0A9W9QFY6_PENBR</name>
<feature type="compositionally biased region" description="Polar residues" evidence="1">
    <location>
        <begin position="1"/>
        <end position="15"/>
    </location>
</feature>
<feature type="region of interest" description="Disordered" evidence="1">
    <location>
        <begin position="1"/>
        <end position="24"/>
    </location>
</feature>
<protein>
    <submittedName>
        <fullName evidence="2">Uncharacterized protein</fullName>
    </submittedName>
</protein>